<dbReference type="EMBL" id="LR796758">
    <property type="protein sequence ID" value="CAB4164033.1"/>
    <property type="molecule type" value="Genomic_DNA"/>
</dbReference>
<proteinExistence type="predicted"/>
<evidence type="ECO:0000313" key="1">
    <source>
        <dbReference type="EMBL" id="CAB4164033.1"/>
    </source>
</evidence>
<evidence type="ECO:0000313" key="2">
    <source>
        <dbReference type="EMBL" id="CAB4165727.1"/>
    </source>
</evidence>
<dbReference type="EMBL" id="LR797502">
    <property type="protein sequence ID" value="CAB4221148.1"/>
    <property type="molecule type" value="Genomic_DNA"/>
</dbReference>
<dbReference type="EMBL" id="LR797099">
    <property type="protein sequence ID" value="CAB4187043.1"/>
    <property type="molecule type" value="Genomic_DNA"/>
</dbReference>
<accession>A0A6J5P368</accession>
<name>A0A6J5P368_9CAUD</name>
<dbReference type="EMBL" id="LR796776">
    <property type="protein sequence ID" value="CAB4165727.1"/>
    <property type="molecule type" value="Genomic_DNA"/>
</dbReference>
<gene>
    <name evidence="3" type="ORF">UFOVP1146_389</name>
    <name evidence="4" type="ORF">UFOVP1638_176</name>
    <name evidence="1" type="ORF">UFOVP812_302</name>
    <name evidence="2" type="ORF">UFOVP818_263</name>
</gene>
<evidence type="ECO:0000313" key="4">
    <source>
        <dbReference type="EMBL" id="CAB4221148.1"/>
    </source>
</evidence>
<reference evidence="2" key="1">
    <citation type="submission" date="2020-04" db="EMBL/GenBank/DDBJ databases">
        <authorList>
            <person name="Chiriac C."/>
            <person name="Salcher M."/>
            <person name="Ghai R."/>
            <person name="Kavagutti S V."/>
        </authorList>
    </citation>
    <scope>NUCLEOTIDE SEQUENCE</scope>
</reference>
<organism evidence="2">
    <name type="scientific">uncultured Caudovirales phage</name>
    <dbReference type="NCBI Taxonomy" id="2100421"/>
    <lineage>
        <taxon>Viruses</taxon>
        <taxon>Duplodnaviria</taxon>
        <taxon>Heunggongvirae</taxon>
        <taxon>Uroviricota</taxon>
        <taxon>Caudoviricetes</taxon>
        <taxon>Peduoviridae</taxon>
        <taxon>Maltschvirus</taxon>
        <taxon>Maltschvirus maltsch</taxon>
    </lineage>
</organism>
<evidence type="ECO:0000313" key="3">
    <source>
        <dbReference type="EMBL" id="CAB4187043.1"/>
    </source>
</evidence>
<protein>
    <submittedName>
        <fullName evidence="2">Uncharacterized protein</fullName>
    </submittedName>
</protein>
<sequence>MAGTNECLAGRIHHTYTTKMTTGALIFAFNNEHIDYVSLAAWSAKNIHRHLNIPVCIVTDIDLLPTDHIFDHVVHLHPQPGSTRQFADIDGNVIWYNADRVDAYNISPWQQTLVLDADYVVASDQLSTLFSANQDFLAHSRAYDITNLRDFDDLNYFGQHRMPMSWATVMLFRRSTTADLIFKSMRMVRDHWPHYVNLYANARSAYRNDHALTIAQSLVNGHVLTYPVIPWDLASITPEHMVVEVSQDNYRVDFVTAQQQPRWMTLQGQDFHAMGKRHLGDIVANSQ</sequence>